<dbReference type="Proteomes" id="UP000008064">
    <property type="component" value="Unassembled WGS sequence"/>
</dbReference>
<name>F8P190_SERL9</name>
<protein>
    <submittedName>
        <fullName evidence="2">Uncharacterized protein</fullName>
    </submittedName>
</protein>
<proteinExistence type="predicted"/>
<feature type="region of interest" description="Disordered" evidence="1">
    <location>
        <begin position="1"/>
        <end position="20"/>
    </location>
</feature>
<accession>F8P190</accession>
<feature type="non-terminal residue" evidence="2">
    <location>
        <position position="1"/>
    </location>
</feature>
<dbReference type="KEGG" id="sla:SERLADRAFT_393696"/>
<dbReference type="HOGENOM" id="CLU_3147331_0_0_1"/>
<feature type="compositionally biased region" description="Polar residues" evidence="1">
    <location>
        <begin position="1"/>
        <end position="12"/>
    </location>
</feature>
<evidence type="ECO:0000256" key="1">
    <source>
        <dbReference type="SAM" id="MobiDB-lite"/>
    </source>
</evidence>
<evidence type="ECO:0000313" key="2">
    <source>
        <dbReference type="EMBL" id="EGO22921.1"/>
    </source>
</evidence>
<dbReference type="EMBL" id="GL945436">
    <property type="protein sequence ID" value="EGO22921.1"/>
    <property type="molecule type" value="Genomic_DNA"/>
</dbReference>
<dbReference type="RefSeq" id="XP_007320161.1">
    <property type="nucleotide sequence ID" value="XM_007320099.1"/>
</dbReference>
<gene>
    <name evidence="2" type="ORF">SERLADRAFT_393696</name>
</gene>
<sequence length="49" mass="5713">VKSSEKQTSNRNIRAEEINSVHDERTVGSSVWHVAVFNHRSNRHTYVIH</sequence>
<reference evidence="2" key="1">
    <citation type="submission" date="2011-04" db="EMBL/GenBank/DDBJ databases">
        <title>Evolution of plant cell wall degrading machinery underlies the functional diversity of forest fungi.</title>
        <authorList>
            <consortium name="US DOE Joint Genome Institute (JGI-PGF)"/>
            <person name="Eastwood D.C."/>
            <person name="Floudas D."/>
            <person name="Binder M."/>
            <person name="Majcherczyk A."/>
            <person name="Schneider P."/>
            <person name="Aerts A."/>
            <person name="Asiegbu F.O."/>
            <person name="Baker S.E."/>
            <person name="Barry K."/>
            <person name="Bendiksby M."/>
            <person name="Blumentritt M."/>
            <person name="Coutinho P.M."/>
            <person name="Cullen D."/>
            <person name="Cullen D."/>
            <person name="Gathman A."/>
            <person name="Goodell B."/>
            <person name="Henrissat B."/>
            <person name="Ihrmark K."/>
            <person name="Kauserud H."/>
            <person name="Kohler A."/>
            <person name="LaButti K."/>
            <person name="Lapidus A."/>
            <person name="Lavin J.L."/>
            <person name="Lee Y.-H."/>
            <person name="Lindquist E."/>
            <person name="Lilly W."/>
            <person name="Lucas S."/>
            <person name="Morin E."/>
            <person name="Murat C."/>
            <person name="Oguiza J.A."/>
            <person name="Park J."/>
            <person name="Pisabarro A.G."/>
            <person name="Riley R."/>
            <person name="Rosling A."/>
            <person name="Salamov A."/>
            <person name="Schmidt O."/>
            <person name="Schmutz J."/>
            <person name="Skrede I."/>
            <person name="Stenlid J."/>
            <person name="Wiebenga A."/>
            <person name="Xie X."/>
            <person name="Kues U."/>
            <person name="Hibbett D.S."/>
            <person name="Hoffmeister D."/>
            <person name="Hogberg N."/>
            <person name="Martin F."/>
            <person name="Grigoriev I.V."/>
            <person name="Watkinson S.C."/>
        </authorList>
    </citation>
    <scope>NUCLEOTIDE SEQUENCE</scope>
    <source>
        <strain evidence="2">S7.9</strain>
    </source>
</reference>
<dbReference type="GeneID" id="18811631"/>
<organism>
    <name type="scientific">Serpula lacrymans var. lacrymans (strain S7.9)</name>
    <name type="common">Dry rot fungus</name>
    <dbReference type="NCBI Taxonomy" id="578457"/>
    <lineage>
        <taxon>Eukaryota</taxon>
        <taxon>Fungi</taxon>
        <taxon>Dikarya</taxon>
        <taxon>Basidiomycota</taxon>
        <taxon>Agaricomycotina</taxon>
        <taxon>Agaricomycetes</taxon>
        <taxon>Agaricomycetidae</taxon>
        <taxon>Boletales</taxon>
        <taxon>Coniophorineae</taxon>
        <taxon>Serpulaceae</taxon>
        <taxon>Serpula</taxon>
    </lineage>
</organism>
<dbReference type="AlphaFoldDB" id="F8P190"/>